<evidence type="ECO:0000313" key="4">
    <source>
        <dbReference type="Proteomes" id="UP000316416"/>
    </source>
</evidence>
<keyword evidence="1" id="KW-0472">Membrane</keyword>
<organism evidence="3 4">
    <name type="scientific">Shewanella eurypsychrophilus</name>
    <dbReference type="NCBI Taxonomy" id="2593656"/>
    <lineage>
        <taxon>Bacteria</taxon>
        <taxon>Pseudomonadati</taxon>
        <taxon>Pseudomonadota</taxon>
        <taxon>Gammaproteobacteria</taxon>
        <taxon>Alteromonadales</taxon>
        <taxon>Shewanellaceae</taxon>
        <taxon>Shewanella</taxon>
    </lineage>
</organism>
<dbReference type="Pfam" id="PF00899">
    <property type="entry name" value="ThiF"/>
    <property type="match status" value="1"/>
</dbReference>
<dbReference type="PANTHER" id="PTHR43267">
    <property type="entry name" value="TRNA THREONYLCARBAMOYLADENOSINE DEHYDRATASE"/>
    <property type="match status" value="1"/>
</dbReference>
<sequence>MSNFYYCLELQLENKLHSEAYLNRFAGIGRLYGQKALTRFAQSHVAVVGIGGVGTWVAESLARSGIGEITLIDLDDICVTNTNRQIHALKETIGESKVEVMAQRILQINPECKVNQVEDFITTDNLSDYFIGKKYASPEQVGVLDYVVDCIDAVKPKAAMIAWCKRQKLPLVTVGGAGGQVDPSQVQVTDLAKTYQDPLLAKVRNLLRREYNFSKNVQRRFSIEAVFSTEQLVYPQADGSVCNSKANVDGSMRMDCASGFGAVTVVTGTFGFVATSRVLIKLANKANQS</sequence>
<dbReference type="InterPro" id="IPR045886">
    <property type="entry name" value="ThiF/MoeB/HesA"/>
</dbReference>
<accession>A0ABX6V7Q8</accession>
<dbReference type="NCBIfam" id="NF011696">
    <property type="entry name" value="PRK15116.1"/>
    <property type="match status" value="1"/>
</dbReference>
<keyword evidence="1" id="KW-1133">Transmembrane helix</keyword>
<dbReference type="SUPFAM" id="SSF69572">
    <property type="entry name" value="Activating enzymes of the ubiquitin-like proteins"/>
    <property type="match status" value="1"/>
</dbReference>
<protein>
    <submittedName>
        <fullName evidence="3">tRNA cyclic N6-threonylcarbamoyladenosine(37) synthase TcdA</fullName>
    </submittedName>
</protein>
<name>A0ABX6V7Q8_9GAMM</name>
<dbReference type="PANTHER" id="PTHR43267:SF1">
    <property type="entry name" value="TRNA THREONYLCARBAMOYLADENOSINE DEHYDRATASE"/>
    <property type="match status" value="1"/>
</dbReference>
<dbReference type="Proteomes" id="UP000316416">
    <property type="component" value="Chromosome"/>
</dbReference>
<dbReference type="InterPro" id="IPR035985">
    <property type="entry name" value="Ubiquitin-activating_enz"/>
</dbReference>
<evidence type="ECO:0000259" key="2">
    <source>
        <dbReference type="Pfam" id="PF00899"/>
    </source>
</evidence>
<keyword evidence="4" id="KW-1185">Reference proteome</keyword>
<reference evidence="3" key="1">
    <citation type="submission" date="2021-07" db="EMBL/GenBank/DDBJ databases">
        <title>Shewanella sp. YLB-07 whole genome sequence.</title>
        <authorList>
            <person name="Yu L."/>
        </authorList>
    </citation>
    <scope>NUCLEOTIDE SEQUENCE</scope>
    <source>
        <strain evidence="3">YLB-08</strain>
    </source>
</reference>
<dbReference type="InterPro" id="IPR000594">
    <property type="entry name" value="ThiF_NAD_FAD-bd"/>
</dbReference>
<proteinExistence type="predicted"/>
<dbReference type="Gene3D" id="3.40.50.720">
    <property type="entry name" value="NAD(P)-binding Rossmann-like Domain"/>
    <property type="match status" value="1"/>
</dbReference>
<feature type="transmembrane region" description="Helical" evidence="1">
    <location>
        <begin position="259"/>
        <end position="280"/>
    </location>
</feature>
<keyword evidence="1" id="KW-0812">Transmembrane</keyword>
<evidence type="ECO:0000313" key="3">
    <source>
        <dbReference type="EMBL" id="QPG56553.1"/>
    </source>
</evidence>
<gene>
    <name evidence="3" type="primary">tcdA</name>
    <name evidence="3" type="ORF">FM038_003270</name>
</gene>
<feature type="domain" description="THIF-type NAD/FAD binding fold" evidence="2">
    <location>
        <begin position="31"/>
        <end position="197"/>
    </location>
</feature>
<dbReference type="CDD" id="cd00755">
    <property type="entry name" value="YgdL_like"/>
    <property type="match status" value="1"/>
</dbReference>
<evidence type="ECO:0000256" key="1">
    <source>
        <dbReference type="SAM" id="Phobius"/>
    </source>
</evidence>
<dbReference type="EMBL" id="CP045503">
    <property type="protein sequence ID" value="QPG56553.1"/>
    <property type="molecule type" value="Genomic_DNA"/>
</dbReference>
<dbReference type="RefSeq" id="WP_142871935.1">
    <property type="nucleotide sequence ID" value="NZ_CP045503.2"/>
</dbReference>